<dbReference type="PANTHER" id="PTHR46401:SF2">
    <property type="entry name" value="GLYCOSYLTRANSFERASE WBBK-RELATED"/>
    <property type="match status" value="1"/>
</dbReference>
<dbReference type="Gene3D" id="3.40.50.2000">
    <property type="entry name" value="Glycogen Phosphorylase B"/>
    <property type="match status" value="1"/>
</dbReference>
<dbReference type="GO" id="GO:0016757">
    <property type="term" value="F:glycosyltransferase activity"/>
    <property type="evidence" value="ECO:0007669"/>
    <property type="project" value="InterPro"/>
</dbReference>
<organism evidence="3 4">
    <name type="scientific">Alsobacter soli</name>
    <dbReference type="NCBI Taxonomy" id="2109933"/>
    <lineage>
        <taxon>Bacteria</taxon>
        <taxon>Pseudomonadati</taxon>
        <taxon>Pseudomonadota</taxon>
        <taxon>Alphaproteobacteria</taxon>
        <taxon>Hyphomicrobiales</taxon>
        <taxon>Alsobacteraceae</taxon>
        <taxon>Alsobacter</taxon>
    </lineage>
</organism>
<keyword evidence="1" id="KW-0808">Transferase</keyword>
<dbReference type="SUPFAM" id="SSF53756">
    <property type="entry name" value="UDP-Glycosyltransferase/glycogen phosphorylase"/>
    <property type="match status" value="1"/>
</dbReference>
<sequence length="361" mass="39909">MASQQYVADFSLALLNRTGAYHVCRDIIVNLPERFSGVRYWRAVLPREPRGLVRKLMARAMIYELSHWRAKAPPKDASDRAGPPTLYLDPLYVLQARLGENDIVLCHDVGPVNTVGLFDDTTTAMYRAAYAKIQRARPGMVFVSEASRREFVACFGSDFRFLKVIPLYVRPGSDQGDLVAPAGVAKPFLLTVGALEVRKNYLRVLEAFARSGLAERGYSYVFCGPRGNNTEAIEAAAARTPGARYLGFCSDAEIRWLYRNASGFVLPSLLEGFGLPALEAAQHGLISLVSTHEVQREAVGDGAVMADPLSVEAITEGLRHLVDMPEPERRWRLEKAKAQAASLSFDRYIANWSALLSDARA</sequence>
<dbReference type="InterPro" id="IPR001296">
    <property type="entry name" value="Glyco_trans_1"/>
</dbReference>
<dbReference type="GO" id="GO:0009103">
    <property type="term" value="P:lipopolysaccharide biosynthetic process"/>
    <property type="evidence" value="ECO:0007669"/>
    <property type="project" value="TreeGrafter"/>
</dbReference>
<dbReference type="EMBL" id="PVZS01000018">
    <property type="protein sequence ID" value="PSC03995.1"/>
    <property type="molecule type" value="Genomic_DNA"/>
</dbReference>
<dbReference type="Proteomes" id="UP000239772">
    <property type="component" value="Unassembled WGS sequence"/>
</dbReference>
<gene>
    <name evidence="3" type="ORF">SLNSH_16315</name>
</gene>
<dbReference type="PANTHER" id="PTHR46401">
    <property type="entry name" value="GLYCOSYLTRANSFERASE WBBK-RELATED"/>
    <property type="match status" value="1"/>
</dbReference>
<keyword evidence="4" id="KW-1185">Reference proteome</keyword>
<evidence type="ECO:0000256" key="1">
    <source>
        <dbReference type="ARBA" id="ARBA00022679"/>
    </source>
</evidence>
<comment type="caution">
    <text evidence="3">The sequence shown here is derived from an EMBL/GenBank/DDBJ whole genome shotgun (WGS) entry which is preliminary data.</text>
</comment>
<reference evidence="4" key="1">
    <citation type="submission" date="2018-03" db="EMBL/GenBank/DDBJ databases">
        <authorList>
            <person name="Sun L."/>
            <person name="Liu H."/>
            <person name="Chen W."/>
            <person name="Huang K."/>
            <person name="Liu W."/>
            <person name="Gao X."/>
        </authorList>
    </citation>
    <scope>NUCLEOTIDE SEQUENCE [LARGE SCALE GENOMIC DNA]</scope>
    <source>
        <strain evidence="4">SH9</strain>
    </source>
</reference>
<evidence type="ECO:0000259" key="2">
    <source>
        <dbReference type="Pfam" id="PF00534"/>
    </source>
</evidence>
<dbReference type="RefSeq" id="WP_106338075.1">
    <property type="nucleotide sequence ID" value="NZ_PVZS01000018.1"/>
</dbReference>
<feature type="domain" description="Glycosyl transferase family 1" evidence="2">
    <location>
        <begin position="186"/>
        <end position="332"/>
    </location>
</feature>
<evidence type="ECO:0000313" key="4">
    <source>
        <dbReference type="Proteomes" id="UP000239772"/>
    </source>
</evidence>
<dbReference type="OrthoDB" id="9790710at2"/>
<dbReference type="AlphaFoldDB" id="A0A2T1HQR3"/>
<proteinExistence type="predicted"/>
<accession>A0A2T1HQR3</accession>
<evidence type="ECO:0000313" key="3">
    <source>
        <dbReference type="EMBL" id="PSC03995.1"/>
    </source>
</evidence>
<protein>
    <recommendedName>
        <fullName evidence="2">Glycosyl transferase family 1 domain-containing protein</fullName>
    </recommendedName>
</protein>
<dbReference type="Pfam" id="PF00534">
    <property type="entry name" value="Glycos_transf_1"/>
    <property type="match status" value="1"/>
</dbReference>
<name>A0A2T1HQR3_9HYPH</name>